<keyword evidence="6 11" id="KW-0378">Hydrolase</keyword>
<evidence type="ECO:0000256" key="4">
    <source>
        <dbReference type="ARBA" id="ARBA00022741"/>
    </source>
</evidence>
<dbReference type="CDD" id="cd18793">
    <property type="entry name" value="SF2_C_SNF"/>
    <property type="match status" value="1"/>
</dbReference>
<comment type="subunit">
    <text evidence="11">Component of the INO80 chromatin-remodeling complex.</text>
</comment>
<evidence type="ECO:0000256" key="8">
    <source>
        <dbReference type="ARBA" id="ARBA00023125"/>
    </source>
</evidence>
<feature type="domain" description="DBINO" evidence="15">
    <location>
        <begin position="313"/>
        <end position="438"/>
    </location>
</feature>
<feature type="compositionally biased region" description="Low complexity" evidence="12">
    <location>
        <begin position="1566"/>
        <end position="1577"/>
    </location>
</feature>
<accession>A0AB40A6L1</accession>
<feature type="compositionally biased region" description="Basic residues" evidence="12">
    <location>
        <begin position="1476"/>
        <end position="1498"/>
    </location>
</feature>
<name>A0AB40A6L1_DROSZ</name>
<dbReference type="InterPro" id="IPR027417">
    <property type="entry name" value="P-loop_NTPase"/>
</dbReference>
<dbReference type="PROSITE" id="PS51194">
    <property type="entry name" value="HELICASE_CTER"/>
    <property type="match status" value="1"/>
</dbReference>
<keyword evidence="9 11" id="KW-0234">DNA repair</keyword>
<dbReference type="Pfam" id="PF13892">
    <property type="entry name" value="DBINO"/>
    <property type="match status" value="1"/>
</dbReference>
<dbReference type="InterPro" id="IPR014001">
    <property type="entry name" value="Helicase_ATP-bd"/>
</dbReference>
<keyword evidence="10" id="KW-0539">Nucleus</keyword>
<evidence type="ECO:0000259" key="13">
    <source>
        <dbReference type="PROSITE" id="PS51192"/>
    </source>
</evidence>
<evidence type="ECO:0000259" key="15">
    <source>
        <dbReference type="PROSITE" id="PS51413"/>
    </source>
</evidence>
<dbReference type="GeneID" id="108017563"/>
<dbReference type="PANTHER" id="PTHR45685">
    <property type="entry name" value="HELICASE SRCAP-RELATED"/>
    <property type="match status" value="1"/>
</dbReference>
<evidence type="ECO:0000256" key="2">
    <source>
        <dbReference type="ARBA" id="ARBA00007025"/>
    </source>
</evidence>
<evidence type="ECO:0000313" key="17">
    <source>
        <dbReference type="RefSeq" id="XP_036672554.3"/>
    </source>
</evidence>
<feature type="region of interest" description="Disordered" evidence="12">
    <location>
        <begin position="502"/>
        <end position="530"/>
    </location>
</feature>
<evidence type="ECO:0000256" key="11">
    <source>
        <dbReference type="RuleBase" id="RU368001"/>
    </source>
</evidence>
<organism evidence="16 17">
    <name type="scientific">Drosophila suzukii</name>
    <name type="common">Spotted-wing drosophila fruit fly</name>
    <dbReference type="NCBI Taxonomy" id="28584"/>
    <lineage>
        <taxon>Eukaryota</taxon>
        <taxon>Metazoa</taxon>
        <taxon>Ecdysozoa</taxon>
        <taxon>Arthropoda</taxon>
        <taxon>Hexapoda</taxon>
        <taxon>Insecta</taxon>
        <taxon>Pterygota</taxon>
        <taxon>Neoptera</taxon>
        <taxon>Endopterygota</taxon>
        <taxon>Diptera</taxon>
        <taxon>Brachycera</taxon>
        <taxon>Muscomorpha</taxon>
        <taxon>Ephydroidea</taxon>
        <taxon>Drosophilidae</taxon>
        <taxon>Drosophila</taxon>
        <taxon>Sophophora</taxon>
    </lineage>
</organism>
<dbReference type="InterPro" id="IPR000330">
    <property type="entry name" value="SNF2_N"/>
</dbReference>
<dbReference type="PANTHER" id="PTHR45685:SF2">
    <property type="entry name" value="CHROMATIN-REMODELING ATPASE INO80"/>
    <property type="match status" value="1"/>
</dbReference>
<dbReference type="PROSITE" id="PS51192">
    <property type="entry name" value="HELICASE_ATP_BIND_1"/>
    <property type="match status" value="1"/>
</dbReference>
<dbReference type="InterPro" id="IPR031047">
    <property type="entry name" value="DEXQc_INO80"/>
</dbReference>
<dbReference type="InterPro" id="IPR001650">
    <property type="entry name" value="Helicase_C-like"/>
</dbReference>
<dbReference type="EC" id="3.6.4.-" evidence="11"/>
<keyword evidence="16" id="KW-1185">Reference proteome</keyword>
<feature type="region of interest" description="Disordered" evidence="12">
    <location>
        <begin position="202"/>
        <end position="260"/>
    </location>
</feature>
<dbReference type="Proteomes" id="UP001652628">
    <property type="component" value="Chromosome 3"/>
</dbReference>
<evidence type="ECO:0000256" key="7">
    <source>
        <dbReference type="ARBA" id="ARBA00022840"/>
    </source>
</evidence>
<proteinExistence type="inferred from homology"/>
<dbReference type="Gene3D" id="3.40.50.300">
    <property type="entry name" value="P-loop containing nucleotide triphosphate hydrolases"/>
    <property type="match status" value="2"/>
</dbReference>
<feature type="compositionally biased region" description="Low complexity" evidence="12">
    <location>
        <begin position="1506"/>
        <end position="1524"/>
    </location>
</feature>
<dbReference type="GO" id="GO:0003677">
    <property type="term" value="F:DNA binding"/>
    <property type="evidence" value="ECO:0007669"/>
    <property type="project" value="UniProtKB-UniRule"/>
</dbReference>
<evidence type="ECO:0000256" key="6">
    <source>
        <dbReference type="ARBA" id="ARBA00022801"/>
    </source>
</evidence>
<keyword evidence="8 11" id="KW-0238">DNA-binding</keyword>
<evidence type="ECO:0000256" key="3">
    <source>
        <dbReference type="ARBA" id="ARBA00019805"/>
    </source>
</evidence>
<comment type="subcellular location">
    <subcellularLocation>
        <location evidence="1 11">Nucleus</location>
    </subcellularLocation>
</comment>
<keyword evidence="5 11" id="KW-0227">DNA damage</keyword>
<sequence>MEAKPVVPSQPRPRPMAEPLHIQRLEAALNMRPFMDMAKKALRKPLSSNEESDEEQVVKKEQDALESDDSSTVGVVRMRQSNKRKNRLLGSKEERQSVKAQLYNFNDLTSDREWLYDLLLSDTESDDPTITEDEYVQQLLREHIREQRQRKNYYKKATNAQYAYYGAGLLSNHDVFAERQQATAGVRKRRRRTKQEILMARLAEAQAGPKPPKQRRRGRKKRDIMGSPESGEVPPSELGKYSFGDTLPTNEDEDEDGGEVDYKRELASLALDYPEEEEIEEEVDVVGGAEGQVTKVRRKRKNPAALAARRRRIWQIMSKKESGRLQRIKSNNHKEMLANCKRVAGMCAKVVRQRAINSQRIMKETVWRAKRLTREMLAYWKRYERVERDQRRKQEREAEEQRKQDVELIEVKRQQRKLNFLITQTELYAHFMSKKLGQGTEEDQLRILSQLDEETNARLAVQDDYDPGEMKLLAQEHAEAAMQRDLDKTRAFDVFVKKEEKEKEEKEKELEGDEDIKPQPRPETKDLPQPKMFKGTLKGYQIKGMTWLANIYDQGISGILADEMGLGKTVQSIAFLCHIAEHYGVWGPFLVISPASTLHNWQQEMSRFVPDFKVVPYWGSPGERKVLRQFWDNKHLHTRDASFHVVITSYQLVVSDYKYFNRIKWQYMVLDEAQAIKSAASQRWKLLLGFSCRNRLLLSGTPIQNSMAELWALLHFIMPTLFDSHDEFNEWFSKDIESHAENKTGIDEKQISRLHMILKPFMLRRIKKDVENELSDKIEIMVYCPLTIRQKLLYRALKQKIRIEDLLHLASGNTTTSSSSSASNLMNLVMQFRKVCNHPELFERRDAKSPFFMRCAQYTIPRLIHDEGLIHRMLPSRKHLLYNRFNIFKSEYMQRSLFEDVSVESCFGFTRLCDLSVGDMVDVTLNGIIDFLLHYRRVLEKYPLLAYRRFWWKKQPDSRYQLLEPMVENKLVLDYLPEKCVLRNFLFTAMTTNESTVYSFGDYFTYNMQETIEHRVIRSKILEEKASLIEESADESKQELEIESVEVQTKSNTKSDVKMTTLLLLPEFPHRPRKPRSYHCEPLFMPRFIYDLGQKVQAVDRQLYCDSRTAAWTQIRHQQCENSQGRELISTGLELCRPYSGWSSIVVPDKETLITDAGKLFVLDTLLTRLKANGHRVLIYSQMTKMIDLLEEYMWHRKHRYMRLDGSSKISARRDMVADFQTRADIFVFLLSTRAGGLGINLTAADTVIFYDSDWNPTVDQQAMDRAHRLGQTKQVTVYRLICKGTIEERILQRAREKSEIQRMVISGGNFKPDTLKPKEVVSLLLDDEEIEMKYRQEAKLQSSSPTPTAATQGERKRRHPNKDVNLGGTTIVATSTAQNPDDDVPSCSSGAKRLKLESEEDFIDVGITSSASSVGTDSNHPTLSQETYVPGATCVQQMDNDSDNEALVVDGDSPTLMGQNESMNFLGDLSGISPMRRRHHPRGTKRGRPRGSTRRGGGHGSIPRVLTPTQAAPPAVPATPTQAAAAAGAGAGLGLGTGASSPLPQQEVSGGGDYAGVPLSEEDYGSSPSGQSPGVSGKRGPGRPRSKTATPISRGTRGAPRARRPMGPLLVPLGRSPDATPPSSSPATSRAPSPSTGSHAGGGQE</sequence>
<feature type="region of interest" description="Disordered" evidence="12">
    <location>
        <begin position="40"/>
        <end position="92"/>
    </location>
</feature>
<comment type="function">
    <text evidence="11">ATPase component of the INO80 complex which remodels chromatin by shifting nucleosomes and is involved in DNA repair.</text>
</comment>
<evidence type="ECO:0000256" key="1">
    <source>
        <dbReference type="ARBA" id="ARBA00004123"/>
    </source>
</evidence>
<dbReference type="SUPFAM" id="SSF52540">
    <property type="entry name" value="P-loop containing nucleoside triphosphate hydrolases"/>
    <property type="match status" value="2"/>
</dbReference>
<dbReference type="PROSITE" id="PS51413">
    <property type="entry name" value="DBINO"/>
    <property type="match status" value="1"/>
</dbReference>
<comment type="catalytic activity">
    <reaction evidence="11">
        <text>ATP + H2O = ADP + phosphate + H(+)</text>
        <dbReference type="Rhea" id="RHEA:13065"/>
        <dbReference type="ChEBI" id="CHEBI:15377"/>
        <dbReference type="ChEBI" id="CHEBI:15378"/>
        <dbReference type="ChEBI" id="CHEBI:30616"/>
        <dbReference type="ChEBI" id="CHEBI:43474"/>
        <dbReference type="ChEBI" id="CHEBI:456216"/>
    </reaction>
</comment>
<feature type="compositionally biased region" description="Basic and acidic residues" evidence="12">
    <location>
        <begin position="502"/>
        <end position="528"/>
    </location>
</feature>
<feature type="compositionally biased region" description="Acidic residues" evidence="12">
    <location>
        <begin position="250"/>
        <end position="259"/>
    </location>
</feature>
<dbReference type="Pfam" id="PF00176">
    <property type="entry name" value="SNF2-rel_dom"/>
    <property type="match status" value="1"/>
</dbReference>
<evidence type="ECO:0000256" key="10">
    <source>
        <dbReference type="ARBA" id="ARBA00023242"/>
    </source>
</evidence>
<dbReference type="GO" id="GO:0060255">
    <property type="term" value="P:regulation of macromolecule metabolic process"/>
    <property type="evidence" value="ECO:0007669"/>
    <property type="project" value="UniProtKB-ARBA"/>
</dbReference>
<comment type="domain">
    <text evidence="11">The DBINO region is involved in binding to DNA.</text>
</comment>
<dbReference type="RefSeq" id="XP_036672554.3">
    <property type="nucleotide sequence ID" value="XM_036816659.3"/>
</dbReference>
<dbReference type="InterPro" id="IPR050520">
    <property type="entry name" value="INO80/SWR1_helicase"/>
</dbReference>
<gene>
    <name evidence="17" type="primary">Ino80</name>
</gene>
<keyword evidence="7 11" id="KW-0067">ATP-binding</keyword>
<dbReference type="CDD" id="cd18002">
    <property type="entry name" value="DEXQc_INO80"/>
    <property type="match status" value="1"/>
</dbReference>
<evidence type="ECO:0000259" key="14">
    <source>
        <dbReference type="PROSITE" id="PS51194"/>
    </source>
</evidence>
<reference evidence="17" key="1">
    <citation type="submission" date="2025-08" db="UniProtKB">
        <authorList>
            <consortium name="RefSeq"/>
        </authorList>
    </citation>
    <scope>IDENTIFICATION</scope>
</reference>
<dbReference type="InterPro" id="IPR049730">
    <property type="entry name" value="SNF2/RAD54-like_C"/>
</dbReference>
<feature type="region of interest" description="Disordered" evidence="12">
    <location>
        <begin position="1337"/>
        <end position="1368"/>
    </location>
</feature>
<feature type="compositionally biased region" description="Basic residues" evidence="12">
    <location>
        <begin position="212"/>
        <end position="222"/>
    </location>
</feature>
<dbReference type="GO" id="GO:0140658">
    <property type="term" value="F:ATP-dependent chromatin remodeler activity"/>
    <property type="evidence" value="ECO:0007669"/>
    <property type="project" value="InterPro"/>
</dbReference>
<protein>
    <recommendedName>
        <fullName evidence="3 11">Chromatin-remodeling ATPase INO80</fullName>
        <ecNumber evidence="11">3.6.4.-</ecNumber>
    </recommendedName>
</protein>
<evidence type="ECO:0000256" key="5">
    <source>
        <dbReference type="ARBA" id="ARBA00022763"/>
    </source>
</evidence>
<feature type="compositionally biased region" description="Polar residues" evidence="12">
    <location>
        <begin position="1340"/>
        <end position="1352"/>
    </location>
</feature>
<dbReference type="GO" id="GO:0006351">
    <property type="term" value="P:DNA-templated transcription"/>
    <property type="evidence" value="ECO:0007669"/>
    <property type="project" value="InterPro"/>
</dbReference>
<dbReference type="InterPro" id="IPR020838">
    <property type="entry name" value="DBINO"/>
</dbReference>
<dbReference type="SMART" id="SM00487">
    <property type="entry name" value="DEXDc"/>
    <property type="match status" value="1"/>
</dbReference>
<dbReference type="Pfam" id="PF00271">
    <property type="entry name" value="Helicase_C"/>
    <property type="match status" value="1"/>
</dbReference>
<dbReference type="GO" id="GO:0005524">
    <property type="term" value="F:ATP binding"/>
    <property type="evidence" value="ECO:0007669"/>
    <property type="project" value="UniProtKB-UniRule"/>
</dbReference>
<feature type="region of interest" description="Disordered" evidence="12">
    <location>
        <begin position="1469"/>
        <end position="1524"/>
    </location>
</feature>
<evidence type="ECO:0000313" key="16">
    <source>
        <dbReference type="Proteomes" id="UP001652628"/>
    </source>
</evidence>
<feature type="domain" description="Helicase C-terminal" evidence="14">
    <location>
        <begin position="1162"/>
        <end position="1317"/>
    </location>
</feature>
<dbReference type="SMART" id="SM00490">
    <property type="entry name" value="HELICc"/>
    <property type="match status" value="1"/>
</dbReference>
<feature type="domain" description="Helicase ATP-binding" evidence="13">
    <location>
        <begin position="549"/>
        <end position="720"/>
    </location>
</feature>
<dbReference type="GO" id="GO:0006281">
    <property type="term" value="P:DNA repair"/>
    <property type="evidence" value="ECO:0007669"/>
    <property type="project" value="UniProtKB-UniRule"/>
</dbReference>
<evidence type="ECO:0000256" key="12">
    <source>
        <dbReference type="SAM" id="MobiDB-lite"/>
    </source>
</evidence>
<dbReference type="GO" id="GO:0016887">
    <property type="term" value="F:ATP hydrolysis activity"/>
    <property type="evidence" value="ECO:0007669"/>
    <property type="project" value="TreeGrafter"/>
</dbReference>
<feature type="compositionally biased region" description="Low complexity" evidence="12">
    <location>
        <begin position="1626"/>
        <end position="1639"/>
    </location>
</feature>
<keyword evidence="4" id="KW-0547">Nucleotide-binding</keyword>
<dbReference type="GO" id="GO:0042393">
    <property type="term" value="F:histone binding"/>
    <property type="evidence" value="ECO:0007669"/>
    <property type="project" value="TreeGrafter"/>
</dbReference>
<dbReference type="GO" id="GO:0031011">
    <property type="term" value="C:Ino80 complex"/>
    <property type="evidence" value="ECO:0007669"/>
    <property type="project" value="UniProtKB-UniRule"/>
</dbReference>
<evidence type="ECO:0000256" key="9">
    <source>
        <dbReference type="ARBA" id="ARBA00023204"/>
    </source>
</evidence>
<dbReference type="InterPro" id="IPR038718">
    <property type="entry name" value="SNF2-like_sf"/>
</dbReference>
<feature type="region of interest" description="Disordered" evidence="12">
    <location>
        <begin position="1538"/>
        <end position="1646"/>
    </location>
</feature>
<dbReference type="Gene3D" id="3.40.50.10810">
    <property type="entry name" value="Tandem AAA-ATPase domain"/>
    <property type="match status" value="1"/>
</dbReference>
<comment type="similarity">
    <text evidence="2 11">Belongs to the SNF2/RAD54 helicase family.</text>
</comment>